<reference evidence="2 3" key="1">
    <citation type="journal article" date="2003" name="DNA Res.">
        <title>Complete genome structure of Gloeobacter violaceus PCC 7421, a cyanobacterium that lacks thylakoids.</title>
        <authorList>
            <person name="Nakamura Y."/>
            <person name="Kaneko T."/>
            <person name="Sato S."/>
            <person name="Mimuro M."/>
            <person name="Miyashita H."/>
            <person name="Tsuchiya T."/>
            <person name="Sasamoto S."/>
            <person name="Watanabe A."/>
            <person name="Kawashima K."/>
            <person name="Kishida Y."/>
            <person name="Kiyokawa C."/>
            <person name="Kohara M."/>
            <person name="Matsumoto M."/>
            <person name="Matsuno A."/>
            <person name="Nakazaki N."/>
            <person name="Shimpo S."/>
            <person name="Takeuchi C."/>
            <person name="Yamada M."/>
            <person name="Tabata S."/>
        </authorList>
    </citation>
    <scope>NUCLEOTIDE SEQUENCE [LARGE SCALE GENOMIC DNA]</scope>
    <source>
        <strain evidence="3">ATCC 29082 / PCC 7421</strain>
    </source>
</reference>
<evidence type="ECO:0000256" key="1">
    <source>
        <dbReference type="SAM" id="Phobius"/>
    </source>
</evidence>
<dbReference type="KEGG" id="gvi:glr0840"/>
<dbReference type="OrthoDB" id="5296814at2"/>
<accession>Q7NMC6</accession>
<dbReference type="InterPro" id="IPR036909">
    <property type="entry name" value="Cyt_c-like_dom_sf"/>
</dbReference>
<dbReference type="STRING" id="251221.gene:10758318"/>
<gene>
    <name evidence="2" type="ordered locus">glr0840</name>
</gene>
<proteinExistence type="predicted"/>
<sequence length="199" mass="22995">MRHPDYTTILNQASSDLVSRKDIAPKKRSRPLILGGCFAVTLFVAVGTSWMVRAQPAPQKPLEGKLESSREEQLAPQYKLGRELYIKNCSHCHLAIPPEVFPSDTWRALLLDSYHYGRQVQIDFRPEKLLVWQYLRDYSRALQEKEPVPYYFAESRYFRALHPKVPLPKRPDAASCLQCHPGAKADNYLRLSAEWEEKP</sequence>
<keyword evidence="1" id="KW-1133">Transmembrane helix</keyword>
<dbReference type="EMBL" id="BA000045">
    <property type="protein sequence ID" value="BAC88781.1"/>
    <property type="molecule type" value="Genomic_DNA"/>
</dbReference>
<dbReference type="GO" id="GO:0009055">
    <property type="term" value="F:electron transfer activity"/>
    <property type="evidence" value="ECO:0007669"/>
    <property type="project" value="InterPro"/>
</dbReference>
<feature type="transmembrane region" description="Helical" evidence="1">
    <location>
        <begin position="32"/>
        <end position="52"/>
    </location>
</feature>
<keyword evidence="1" id="KW-0812">Transmembrane</keyword>
<dbReference type="Pfam" id="PF09626">
    <property type="entry name" value="DHC"/>
    <property type="match status" value="1"/>
</dbReference>
<dbReference type="eggNOG" id="COG2010">
    <property type="taxonomic scope" value="Bacteria"/>
</dbReference>
<dbReference type="Proteomes" id="UP000000557">
    <property type="component" value="Chromosome"/>
</dbReference>
<evidence type="ECO:0000313" key="2">
    <source>
        <dbReference type="EMBL" id="BAC88781.1"/>
    </source>
</evidence>
<dbReference type="PATRIC" id="fig|251221.4.peg.857"/>
<dbReference type="SUPFAM" id="SSF46626">
    <property type="entry name" value="Cytochrome c"/>
    <property type="match status" value="1"/>
</dbReference>
<keyword evidence="3" id="KW-1185">Reference proteome</keyword>
<dbReference type="AlphaFoldDB" id="Q7NMC6"/>
<protein>
    <submittedName>
        <fullName evidence="2">Glr0840 protein</fullName>
    </submittedName>
</protein>
<dbReference type="HOGENOM" id="CLU_123240_0_0_3"/>
<organism evidence="2 3">
    <name type="scientific">Gloeobacter violaceus (strain ATCC 29082 / PCC 7421)</name>
    <dbReference type="NCBI Taxonomy" id="251221"/>
    <lineage>
        <taxon>Bacteria</taxon>
        <taxon>Bacillati</taxon>
        <taxon>Cyanobacteriota</taxon>
        <taxon>Cyanophyceae</taxon>
        <taxon>Gloeobacterales</taxon>
        <taxon>Gloeobacteraceae</taxon>
        <taxon>Gloeobacter</taxon>
    </lineage>
</organism>
<keyword evidence="1" id="KW-0472">Membrane</keyword>
<evidence type="ECO:0000313" key="3">
    <source>
        <dbReference type="Proteomes" id="UP000000557"/>
    </source>
</evidence>
<dbReference type="PhylomeDB" id="Q7NMC6"/>
<reference evidence="2 3" key="2">
    <citation type="journal article" date="2003" name="DNA Res.">
        <title>Complete genome structure of Gloeobacter violaceus PCC 7421, a cyanobacterium that lacks thylakoids (supplement).</title>
        <authorList>
            <person name="Nakamura Y."/>
            <person name="Kaneko T."/>
            <person name="Sato S."/>
            <person name="Mimuro M."/>
            <person name="Miyashita H."/>
            <person name="Tsuchiya T."/>
            <person name="Sasamoto S."/>
            <person name="Watanabe A."/>
            <person name="Kawashima K."/>
            <person name="Kishida Y."/>
            <person name="Kiyokawa C."/>
            <person name="Kohara M."/>
            <person name="Matsumoto M."/>
            <person name="Matsuno A."/>
            <person name="Nakazaki N."/>
            <person name="Shimpo S."/>
            <person name="Takeuchi C."/>
            <person name="Yamada M."/>
            <person name="Tabata S."/>
        </authorList>
    </citation>
    <scope>NUCLEOTIDE SEQUENCE [LARGE SCALE GENOMIC DNA]</scope>
    <source>
        <strain evidence="3">ATCC 29082 / PCC 7421</strain>
    </source>
</reference>
<dbReference type="InParanoid" id="Q7NMC6"/>
<dbReference type="InterPro" id="IPR018588">
    <property type="entry name" value="Dihaem_cytochrome-c"/>
</dbReference>
<dbReference type="GO" id="GO:0020037">
    <property type="term" value="F:heme binding"/>
    <property type="evidence" value="ECO:0007669"/>
    <property type="project" value="InterPro"/>
</dbReference>
<dbReference type="EnsemblBacteria" id="BAC88781">
    <property type="protein sequence ID" value="BAC88781"/>
    <property type="gene ID" value="BAC88781"/>
</dbReference>
<name>Q7NMC6_GLOVI</name>